<name>A0A7X9FUE8_9DELT</name>
<dbReference type="InterPro" id="IPR008792">
    <property type="entry name" value="PQQD"/>
</dbReference>
<dbReference type="AlphaFoldDB" id="A0A7X9FUE8"/>
<dbReference type="EMBL" id="JAAZON010000596">
    <property type="protein sequence ID" value="NMC64076.1"/>
    <property type="molecule type" value="Genomic_DNA"/>
</dbReference>
<gene>
    <name evidence="1" type="ORF">GYA55_13010</name>
</gene>
<dbReference type="Gene3D" id="1.10.10.1150">
    <property type="entry name" value="Coenzyme PQQ synthesis protein D (PqqD)"/>
    <property type="match status" value="1"/>
</dbReference>
<sequence>MADKSNTILFSRSTSAFWCELGEDAVVFIGSSGHYFGLNQLAAFVWQKLAIPLSIEQMTTLVVSEFDVPRAIAEADLRVFVEDMTEKGMLTKISASSNCVGIP</sequence>
<comment type="caution">
    <text evidence="1">The sequence shown here is derived from an EMBL/GenBank/DDBJ whole genome shotgun (WGS) entry which is preliminary data.</text>
</comment>
<dbReference type="Proteomes" id="UP000524246">
    <property type="component" value="Unassembled WGS sequence"/>
</dbReference>
<dbReference type="Pfam" id="PF05402">
    <property type="entry name" value="PqqD"/>
    <property type="match status" value="1"/>
</dbReference>
<evidence type="ECO:0000313" key="1">
    <source>
        <dbReference type="EMBL" id="NMC64076.1"/>
    </source>
</evidence>
<proteinExistence type="predicted"/>
<dbReference type="InterPro" id="IPR041881">
    <property type="entry name" value="PqqD_sf"/>
</dbReference>
<protein>
    <submittedName>
        <fullName evidence="1">PqqD family protein</fullName>
    </submittedName>
</protein>
<organism evidence="1 2">
    <name type="scientific">SAR324 cluster bacterium</name>
    <dbReference type="NCBI Taxonomy" id="2024889"/>
    <lineage>
        <taxon>Bacteria</taxon>
        <taxon>Deltaproteobacteria</taxon>
        <taxon>SAR324 cluster</taxon>
    </lineage>
</organism>
<reference evidence="1 2" key="1">
    <citation type="journal article" date="2020" name="Biotechnol. Biofuels">
        <title>New insights from the biogas microbiome by comprehensive genome-resolved metagenomics of nearly 1600 species originating from multiple anaerobic digesters.</title>
        <authorList>
            <person name="Campanaro S."/>
            <person name="Treu L."/>
            <person name="Rodriguez-R L.M."/>
            <person name="Kovalovszki A."/>
            <person name="Ziels R.M."/>
            <person name="Maus I."/>
            <person name="Zhu X."/>
            <person name="Kougias P.G."/>
            <person name="Basile A."/>
            <person name="Luo G."/>
            <person name="Schluter A."/>
            <person name="Konstantinidis K.T."/>
            <person name="Angelidaki I."/>
        </authorList>
    </citation>
    <scope>NUCLEOTIDE SEQUENCE [LARGE SCALE GENOMIC DNA]</scope>
    <source>
        <strain evidence="1">AS27yjCOA_65</strain>
    </source>
</reference>
<evidence type="ECO:0000313" key="2">
    <source>
        <dbReference type="Proteomes" id="UP000524246"/>
    </source>
</evidence>
<accession>A0A7X9FUE8</accession>